<dbReference type="SUPFAM" id="SSF50969">
    <property type="entry name" value="YVTN repeat-like/Quinoprotein amine dehydrogenase"/>
    <property type="match status" value="1"/>
</dbReference>
<proteinExistence type="predicted"/>
<dbReference type="InterPro" id="IPR013517">
    <property type="entry name" value="FG-GAP"/>
</dbReference>
<dbReference type="InterPro" id="IPR011044">
    <property type="entry name" value="Quino_amine_DH_bsu"/>
</dbReference>
<keyword evidence="3" id="KW-1185">Reference proteome</keyword>
<name>A0ABT3PNV1_9BACT</name>
<accession>A0ABT3PNV1</accession>
<dbReference type="SUPFAM" id="SSF69318">
    <property type="entry name" value="Integrin alpha N-terminal domain"/>
    <property type="match status" value="1"/>
</dbReference>
<dbReference type="Pfam" id="PF13517">
    <property type="entry name" value="FG-GAP_3"/>
    <property type="match status" value="1"/>
</dbReference>
<dbReference type="RefSeq" id="WP_265766315.1">
    <property type="nucleotide sequence ID" value="NZ_JAGGJA010000007.1"/>
</dbReference>
<dbReference type="InterPro" id="IPR028994">
    <property type="entry name" value="Integrin_alpha_N"/>
</dbReference>
<keyword evidence="1" id="KW-0732">Signal</keyword>
<dbReference type="Gene3D" id="2.130.10.130">
    <property type="entry name" value="Integrin alpha, N-terminal"/>
    <property type="match status" value="1"/>
</dbReference>
<dbReference type="PANTHER" id="PTHR44103">
    <property type="entry name" value="PROPROTEIN CONVERTASE P"/>
    <property type="match status" value="1"/>
</dbReference>
<evidence type="ECO:0000256" key="1">
    <source>
        <dbReference type="ARBA" id="ARBA00022729"/>
    </source>
</evidence>
<dbReference type="Proteomes" id="UP001207918">
    <property type="component" value="Unassembled WGS sequence"/>
</dbReference>
<sequence>MSSFSNICYFFVLSIFFIGSCRGDREPFSSGKKLMEQYCGSCHLPVEAELLNRDRWLNSVLPAMAPELGIEVYQKKQYYPNPQTSVVSLEEWTKIVEYFEENAPEKIDVNPSQTLQKESDLFSVQTPRWVDSLHNIATTTLVTFDPFGGRIYSHDETTKWLYRWDADLKPEVIRTLDQPEVSLSLMKDSTQSVHGFLTSIGTLKAINVSNGKLTDYNFENGSSNVIGRGLPRPVHAASGDFNNDGRRDWLVCSFGHDTGGLYIFEQQKNQEYTKKTIRAVPGALDAKVGDFNNDGWQDIIALFAHGNEGIWMMINDQEGGFTSKNILQFPPVYGSTSFQLKDVNQDGHPDIIYTAGDNADYSQILKPYHGIYIFINQGDFTFEEEYFYHLNGATKAVAADFDDDGDLDIAAHAFLRI</sequence>
<dbReference type="PANTHER" id="PTHR44103:SF1">
    <property type="entry name" value="PROPROTEIN CONVERTASE P"/>
    <property type="match status" value="1"/>
</dbReference>
<dbReference type="EMBL" id="JAGGJA010000007">
    <property type="protein sequence ID" value="MCW9707523.1"/>
    <property type="molecule type" value="Genomic_DNA"/>
</dbReference>
<reference evidence="2 3" key="1">
    <citation type="submission" date="2021-03" db="EMBL/GenBank/DDBJ databases">
        <title>Aliifodinibius sp. nov., a new bacterium isolated from saline soil.</title>
        <authorList>
            <person name="Galisteo C."/>
            <person name="De La Haba R."/>
            <person name="Sanchez-Porro C."/>
            <person name="Ventosa A."/>
        </authorList>
    </citation>
    <scope>NUCLEOTIDE SEQUENCE [LARGE SCALE GENOMIC DNA]</scope>
    <source>
        <strain evidence="2 3">1BSP15-2V2</strain>
    </source>
</reference>
<protein>
    <submittedName>
        <fullName evidence="2">VCBS repeat-containing protein</fullName>
    </submittedName>
</protein>
<organism evidence="2 3">
    <name type="scientific">Fodinibius salsisoli</name>
    <dbReference type="NCBI Taxonomy" id="2820877"/>
    <lineage>
        <taxon>Bacteria</taxon>
        <taxon>Pseudomonadati</taxon>
        <taxon>Balneolota</taxon>
        <taxon>Balneolia</taxon>
        <taxon>Balneolales</taxon>
        <taxon>Balneolaceae</taxon>
        <taxon>Fodinibius</taxon>
    </lineage>
</organism>
<evidence type="ECO:0000313" key="3">
    <source>
        <dbReference type="Proteomes" id="UP001207918"/>
    </source>
</evidence>
<comment type="caution">
    <text evidence="2">The sequence shown here is derived from an EMBL/GenBank/DDBJ whole genome shotgun (WGS) entry which is preliminary data.</text>
</comment>
<gene>
    <name evidence="2" type="ORF">J6I44_11715</name>
</gene>
<evidence type="ECO:0000313" key="2">
    <source>
        <dbReference type="EMBL" id="MCW9707523.1"/>
    </source>
</evidence>